<dbReference type="EMBL" id="BAAAUF010000005">
    <property type="protein sequence ID" value="GAA3028104.1"/>
    <property type="molecule type" value="Genomic_DNA"/>
</dbReference>
<sequence>MLTKLWTGLGEKLAERFALALLSPAATFWSAGALAWFDGHASGGHRPTALNETTSRITGLPAAAQLFLALGVLALLTASGTFVNALSLPMLRLMEGYWPRFLAAPRRRLVGRKASRRASAATRWRALMLTGEDSLTPEETAEAIQLDRLLNRMPPSPAQQMPTRLGNTLRSAESRPARKYGLDPVVCWPHLWLLLPDPAREEISHARASLDRAATWTIWGLLLLVWTPWSAWAIPAALVVATTSYLAAVRTATAYADLVEAVWDLHRSTLYKALRWPLPVDPATEFAAGKALTAYLRRGARGTLPRFSQDLPA</sequence>
<name>A0ABP6L251_9ACTN</name>
<keyword evidence="1" id="KW-0812">Transmembrane</keyword>
<evidence type="ECO:0000313" key="2">
    <source>
        <dbReference type="EMBL" id="GAA3028104.1"/>
    </source>
</evidence>
<protein>
    <submittedName>
        <fullName evidence="2">Uncharacterized protein</fullName>
    </submittedName>
</protein>
<gene>
    <name evidence="2" type="ORF">GCM10010448_07700</name>
</gene>
<evidence type="ECO:0000313" key="3">
    <source>
        <dbReference type="Proteomes" id="UP001501532"/>
    </source>
</evidence>
<keyword evidence="3" id="KW-1185">Reference proteome</keyword>
<keyword evidence="1" id="KW-0472">Membrane</keyword>
<dbReference type="RefSeq" id="WP_234520204.1">
    <property type="nucleotide sequence ID" value="NZ_BAAAUF010000005.1"/>
</dbReference>
<dbReference type="Proteomes" id="UP001501532">
    <property type="component" value="Unassembled WGS sequence"/>
</dbReference>
<comment type="caution">
    <text evidence="2">The sequence shown here is derived from an EMBL/GenBank/DDBJ whole genome shotgun (WGS) entry which is preliminary data.</text>
</comment>
<evidence type="ECO:0000256" key="1">
    <source>
        <dbReference type="SAM" id="Phobius"/>
    </source>
</evidence>
<keyword evidence="1" id="KW-1133">Transmembrane helix</keyword>
<feature type="transmembrane region" description="Helical" evidence="1">
    <location>
        <begin position="59"/>
        <end position="86"/>
    </location>
</feature>
<proteinExistence type="predicted"/>
<reference evidence="3" key="1">
    <citation type="journal article" date="2019" name="Int. J. Syst. Evol. Microbiol.">
        <title>The Global Catalogue of Microorganisms (GCM) 10K type strain sequencing project: providing services to taxonomists for standard genome sequencing and annotation.</title>
        <authorList>
            <consortium name="The Broad Institute Genomics Platform"/>
            <consortium name="The Broad Institute Genome Sequencing Center for Infectious Disease"/>
            <person name="Wu L."/>
            <person name="Ma J."/>
        </authorList>
    </citation>
    <scope>NUCLEOTIDE SEQUENCE [LARGE SCALE GENOMIC DNA]</scope>
    <source>
        <strain evidence="3">JCM 9091</strain>
    </source>
</reference>
<accession>A0ABP6L251</accession>
<organism evidence="2 3">
    <name type="scientific">Streptomyces glomeratus</name>
    <dbReference type="NCBI Taxonomy" id="284452"/>
    <lineage>
        <taxon>Bacteria</taxon>
        <taxon>Bacillati</taxon>
        <taxon>Actinomycetota</taxon>
        <taxon>Actinomycetes</taxon>
        <taxon>Kitasatosporales</taxon>
        <taxon>Streptomycetaceae</taxon>
        <taxon>Streptomyces</taxon>
    </lineage>
</organism>